<feature type="non-terminal residue" evidence="1">
    <location>
        <position position="1"/>
    </location>
</feature>
<accession>A0A026WX05</accession>
<sequence>VLAYRYQPRAVRHVGATKVFYACQMRVLVSDLTLNSLDDPRDRLAFESNPSLDSKLHAGGVVQVLRFRWLFRANARCDDLITRQCPHVSECLIRLIRLVTSRAITIRK</sequence>
<keyword evidence="2" id="KW-1185">Reference proteome</keyword>
<dbReference type="AlphaFoldDB" id="A0A026WX05"/>
<organism evidence="1 2">
    <name type="scientific">Ooceraea biroi</name>
    <name type="common">Clonal raider ant</name>
    <name type="synonym">Cerapachys biroi</name>
    <dbReference type="NCBI Taxonomy" id="2015173"/>
    <lineage>
        <taxon>Eukaryota</taxon>
        <taxon>Metazoa</taxon>
        <taxon>Ecdysozoa</taxon>
        <taxon>Arthropoda</taxon>
        <taxon>Hexapoda</taxon>
        <taxon>Insecta</taxon>
        <taxon>Pterygota</taxon>
        <taxon>Neoptera</taxon>
        <taxon>Endopterygota</taxon>
        <taxon>Hymenoptera</taxon>
        <taxon>Apocrita</taxon>
        <taxon>Aculeata</taxon>
        <taxon>Formicoidea</taxon>
        <taxon>Formicidae</taxon>
        <taxon>Dorylinae</taxon>
        <taxon>Ooceraea</taxon>
    </lineage>
</organism>
<gene>
    <name evidence="1" type="ORF">X777_14603</name>
</gene>
<evidence type="ECO:0000313" key="1">
    <source>
        <dbReference type="EMBL" id="EZA60577.1"/>
    </source>
</evidence>
<protein>
    <submittedName>
        <fullName evidence="1">Uncharacterized protein</fullName>
    </submittedName>
</protein>
<reference evidence="1 2" key="1">
    <citation type="journal article" date="2014" name="Curr. Biol.">
        <title>The genome of the clonal raider ant Cerapachys biroi.</title>
        <authorList>
            <person name="Oxley P.R."/>
            <person name="Ji L."/>
            <person name="Fetter-Pruneda I."/>
            <person name="McKenzie S.K."/>
            <person name="Li C."/>
            <person name="Hu H."/>
            <person name="Zhang G."/>
            <person name="Kronauer D.J."/>
        </authorList>
    </citation>
    <scope>NUCLEOTIDE SEQUENCE [LARGE SCALE GENOMIC DNA]</scope>
</reference>
<proteinExistence type="predicted"/>
<name>A0A026WX05_OOCBI</name>
<dbReference type="Proteomes" id="UP000053097">
    <property type="component" value="Unassembled WGS sequence"/>
</dbReference>
<dbReference type="EMBL" id="KK107077">
    <property type="protein sequence ID" value="EZA60577.1"/>
    <property type="molecule type" value="Genomic_DNA"/>
</dbReference>
<evidence type="ECO:0000313" key="2">
    <source>
        <dbReference type="Proteomes" id="UP000053097"/>
    </source>
</evidence>